<reference evidence="11" key="1">
    <citation type="submission" date="2022-01" db="EMBL/GenBank/DDBJ databases">
        <authorList>
            <person name="King R."/>
        </authorList>
    </citation>
    <scope>NUCLEOTIDE SEQUENCE</scope>
</reference>
<evidence type="ECO:0000256" key="3">
    <source>
        <dbReference type="ARBA" id="ARBA00005316"/>
    </source>
</evidence>
<evidence type="ECO:0000256" key="8">
    <source>
        <dbReference type="ARBA" id="ARBA00023136"/>
    </source>
</evidence>
<dbReference type="GO" id="GO:0016255">
    <property type="term" value="P:attachment of GPI anchor to protein"/>
    <property type="evidence" value="ECO:0007669"/>
    <property type="project" value="InterPro"/>
</dbReference>
<dbReference type="GO" id="GO:0042765">
    <property type="term" value="C:GPI-anchor transamidase complex"/>
    <property type="evidence" value="ECO:0007669"/>
    <property type="project" value="InterPro"/>
</dbReference>
<sequence>MCTLKLKESNKDLSKQEEIDEEVNFRIYSILSYFVVLIVVGLPIWWYTTRVYRATLPIGQMEDANLNNYTDKEFGTPLSLEYDILITFVHPDPLNPKILIKGEDIEEHLRPYLDKISPISEFIVKSQWLYLLDLGVSPTKNEDHYCLKKDQLPHIITPLEAKLWSHMSPRPTINLLIYFQCCNDLPLYIFDEKNERVASNAFLSSRWGGIYIINPDKQSCENGVFKPNMQSIISTFITQIQKLFKIDNILDPDNIYELKMRKSTEMIDSTRRTLRSLAELLSEIKSIVISEEVGEKISIAVESADEAEEFLKNGDVDKGLEIAKVAFKSSEEAFSDPSLLSLLYFPEDQKYAVYIPLFLPIMIPVIMSLSTLRTWISNKKLNVE</sequence>
<dbReference type="PANTHER" id="PTHR21072">
    <property type="entry name" value="GPI TRANSAMIDASE COMPONENT PIG-S"/>
    <property type="match status" value="1"/>
</dbReference>
<keyword evidence="6" id="KW-0256">Endoplasmic reticulum</keyword>
<accession>A0A9P0CR45</accession>
<protein>
    <recommendedName>
        <fullName evidence="13">GPI transamidase component PIG-S</fullName>
    </recommendedName>
</protein>
<name>A0A9P0CR45_9CUCU</name>
<dbReference type="OrthoDB" id="28748at2759"/>
<evidence type="ECO:0008006" key="13">
    <source>
        <dbReference type="Google" id="ProtNLM"/>
    </source>
</evidence>
<keyword evidence="5 10" id="KW-0812">Transmembrane</keyword>
<organism evidence="11 12">
    <name type="scientific">Psylliodes chrysocephalus</name>
    <dbReference type="NCBI Taxonomy" id="3402493"/>
    <lineage>
        <taxon>Eukaryota</taxon>
        <taxon>Metazoa</taxon>
        <taxon>Ecdysozoa</taxon>
        <taxon>Arthropoda</taxon>
        <taxon>Hexapoda</taxon>
        <taxon>Insecta</taxon>
        <taxon>Pterygota</taxon>
        <taxon>Neoptera</taxon>
        <taxon>Endopterygota</taxon>
        <taxon>Coleoptera</taxon>
        <taxon>Polyphaga</taxon>
        <taxon>Cucujiformia</taxon>
        <taxon>Chrysomeloidea</taxon>
        <taxon>Chrysomelidae</taxon>
        <taxon>Galerucinae</taxon>
        <taxon>Alticini</taxon>
        <taxon>Psylliodes</taxon>
    </lineage>
</organism>
<keyword evidence="12" id="KW-1185">Reference proteome</keyword>
<feature type="transmembrane region" description="Helical" evidence="10">
    <location>
        <begin position="25"/>
        <end position="47"/>
    </location>
</feature>
<dbReference type="Proteomes" id="UP001153636">
    <property type="component" value="Chromosome 18"/>
</dbReference>
<evidence type="ECO:0000256" key="2">
    <source>
        <dbReference type="ARBA" id="ARBA00004687"/>
    </source>
</evidence>
<dbReference type="InterPro" id="IPR019540">
    <property type="entry name" value="PtdIno-glycan_biosynth_class_S"/>
</dbReference>
<evidence type="ECO:0000313" key="12">
    <source>
        <dbReference type="Proteomes" id="UP001153636"/>
    </source>
</evidence>
<proteinExistence type="inferred from homology"/>
<evidence type="ECO:0000256" key="5">
    <source>
        <dbReference type="ARBA" id="ARBA00022692"/>
    </source>
</evidence>
<evidence type="ECO:0000256" key="10">
    <source>
        <dbReference type="SAM" id="Phobius"/>
    </source>
</evidence>
<dbReference type="GO" id="GO:0006506">
    <property type="term" value="P:GPI anchor biosynthetic process"/>
    <property type="evidence" value="ECO:0007669"/>
    <property type="project" value="UniProtKB-KW"/>
</dbReference>
<keyword evidence="7 10" id="KW-1133">Transmembrane helix</keyword>
<comment type="subcellular location">
    <subcellularLocation>
        <location evidence="1">Endoplasmic reticulum membrane</location>
        <topology evidence="1">Multi-pass membrane protein</topology>
    </subcellularLocation>
</comment>
<comment type="pathway">
    <text evidence="2">Glycolipid biosynthesis; glycosylphosphatidylinositol-anchor biosynthesis.</text>
</comment>
<dbReference type="AlphaFoldDB" id="A0A9P0CR45"/>
<dbReference type="PANTHER" id="PTHR21072:SF13">
    <property type="entry name" value="GPI TRANSAMIDASE COMPONENT PIG-S"/>
    <property type="match status" value="1"/>
</dbReference>
<keyword evidence="8 10" id="KW-0472">Membrane</keyword>
<keyword evidence="9" id="KW-0325">Glycoprotein</keyword>
<evidence type="ECO:0000256" key="1">
    <source>
        <dbReference type="ARBA" id="ARBA00004477"/>
    </source>
</evidence>
<evidence type="ECO:0000313" key="11">
    <source>
        <dbReference type="EMBL" id="CAH1105053.1"/>
    </source>
</evidence>
<feature type="transmembrane region" description="Helical" evidence="10">
    <location>
        <begin position="351"/>
        <end position="372"/>
    </location>
</feature>
<evidence type="ECO:0000256" key="4">
    <source>
        <dbReference type="ARBA" id="ARBA00022502"/>
    </source>
</evidence>
<evidence type="ECO:0000256" key="6">
    <source>
        <dbReference type="ARBA" id="ARBA00022824"/>
    </source>
</evidence>
<dbReference type="Pfam" id="PF10510">
    <property type="entry name" value="PIG-S"/>
    <property type="match status" value="2"/>
</dbReference>
<keyword evidence="4" id="KW-0337">GPI-anchor biosynthesis</keyword>
<gene>
    <name evidence="11" type="ORF">PSYICH_LOCUS5882</name>
</gene>
<comment type="similarity">
    <text evidence="3">Belongs to the PIGS family.</text>
</comment>
<dbReference type="EMBL" id="OV651830">
    <property type="protein sequence ID" value="CAH1105053.1"/>
    <property type="molecule type" value="Genomic_DNA"/>
</dbReference>
<evidence type="ECO:0000256" key="7">
    <source>
        <dbReference type="ARBA" id="ARBA00022989"/>
    </source>
</evidence>
<evidence type="ECO:0000256" key="9">
    <source>
        <dbReference type="ARBA" id="ARBA00023180"/>
    </source>
</evidence>